<feature type="binding site" evidence="1">
    <location>
        <position position="309"/>
    </location>
    <ligand>
        <name>Zn(2+)</name>
        <dbReference type="ChEBI" id="CHEBI:29105"/>
    </ligand>
</feature>
<dbReference type="RefSeq" id="WP_164711549.1">
    <property type="nucleotide sequence ID" value="NZ_CP085954.1"/>
</dbReference>
<gene>
    <name evidence="3" type="primary">nisC</name>
    <name evidence="2" type="ORF">KFZ73_21635</name>
    <name evidence="3" type="ORF">NCTC10741_01561</name>
</gene>
<evidence type="ECO:0000313" key="3">
    <source>
        <dbReference type="EMBL" id="VDR38441.1"/>
    </source>
</evidence>
<dbReference type="InterPro" id="IPR033889">
    <property type="entry name" value="LanC"/>
</dbReference>
<keyword evidence="1" id="KW-0862">Zinc</keyword>
<evidence type="ECO:0000313" key="4">
    <source>
        <dbReference type="Proteomes" id="UP000271626"/>
    </source>
</evidence>
<dbReference type="Gene3D" id="1.50.10.20">
    <property type="match status" value="1"/>
</dbReference>
<dbReference type="PRINTS" id="PR01950">
    <property type="entry name" value="LANCSUPER"/>
</dbReference>
<evidence type="ECO:0000256" key="1">
    <source>
        <dbReference type="PIRSR" id="PIRSR607822-1"/>
    </source>
</evidence>
<dbReference type="SMART" id="SM01260">
    <property type="entry name" value="LANC_like"/>
    <property type="match status" value="1"/>
</dbReference>
<dbReference type="SUPFAM" id="SSF158745">
    <property type="entry name" value="LanC-like"/>
    <property type="match status" value="1"/>
</dbReference>
<dbReference type="GO" id="GO:0031179">
    <property type="term" value="P:peptide modification"/>
    <property type="evidence" value="ECO:0007669"/>
    <property type="project" value="InterPro"/>
</dbReference>
<accession>A0A3P8L618</accession>
<dbReference type="PRINTS" id="PR01955">
    <property type="entry name" value="LANCFRANKIA"/>
</dbReference>
<proteinExistence type="predicted"/>
<protein>
    <submittedName>
        <fullName evidence="2">Lanthionine synthetase C family protein</fullName>
    </submittedName>
    <submittedName>
        <fullName evidence="3">Nisin biosynthesis protein nisC</fullName>
    </submittedName>
</protein>
<dbReference type="Proteomes" id="UP000271626">
    <property type="component" value="Chromosome"/>
</dbReference>
<dbReference type="EMBL" id="JAGXOE010000084">
    <property type="protein sequence ID" value="MBS4103835.1"/>
    <property type="molecule type" value="Genomic_DNA"/>
</dbReference>
<dbReference type="Proteomes" id="UP000676853">
    <property type="component" value="Unassembled WGS sequence"/>
</dbReference>
<reference evidence="2 5" key="2">
    <citation type="submission" date="2021-04" db="EMBL/GenBank/DDBJ databases">
        <title>Whole genome sequence analysis of a thiophenic sulfur metabolizing bacteria.</title>
        <authorList>
            <person name="Akhtar N."/>
            <person name="Akram J."/>
            <person name="Aslam A."/>
        </authorList>
    </citation>
    <scope>NUCLEOTIDE SEQUENCE [LARGE SCALE GENOMIC DNA]</scope>
    <source>
        <strain evidence="2 5">3OW</strain>
    </source>
</reference>
<sequence length="446" mass="47423">MTDTTVRPDQQPAEQPHRLAWEILERIRYIDSTHPPVYRHPTNSALDIEWEPLSFAYGDLGACLSLAAADALRPDDGWDVVAHRHLVRAVERYRPLTALGPGIFTGVGGLAFCLRSLSRDGTRYGEAIRSVENEVFSRGRALIDRCTAGSGLAPSDYDVISGLAGMVGYIMSSTAQEQPRLFGLADSAIAALADTALETADIGGFWTPGAQVSEFEAGNLPGLWAGYLNLGFAHGIAGVVSVLGQALDRGMGGSRVRPAVTKLADLLLASATTAEPRDVPYHLSWHEHHSHGVAESARSNPGLSRFAWCYGNPGTALALSNSESTRREYADEIGPLFEPGARSVDQLDIDNPSLCHGYAGLMLIDKWIGEAIPSATDGTVGDFALQALLGLIDRSQPLLVRNAQQGHPQIDSPGFLDGSGGAAVALLAITGADEPVGLRALSGRWT</sequence>
<dbReference type="CDD" id="cd04793">
    <property type="entry name" value="LanC"/>
    <property type="match status" value="1"/>
</dbReference>
<feature type="binding site" evidence="1">
    <location>
        <position position="356"/>
    </location>
    <ligand>
        <name>Zn(2+)</name>
        <dbReference type="ChEBI" id="CHEBI:29105"/>
    </ligand>
</feature>
<reference evidence="3 4" key="1">
    <citation type="submission" date="2018-12" db="EMBL/GenBank/DDBJ databases">
        <authorList>
            <consortium name="Pathogen Informatics"/>
        </authorList>
    </citation>
    <scope>NUCLEOTIDE SEQUENCE [LARGE SCALE GENOMIC DNA]</scope>
    <source>
        <strain evidence="3 4">NCTC10741</strain>
    </source>
</reference>
<keyword evidence="1" id="KW-0479">Metal-binding</keyword>
<evidence type="ECO:0000313" key="2">
    <source>
        <dbReference type="EMBL" id="MBS4103835.1"/>
    </source>
</evidence>
<dbReference type="Pfam" id="PF05147">
    <property type="entry name" value="LANC_like"/>
    <property type="match status" value="1"/>
</dbReference>
<evidence type="ECO:0000313" key="5">
    <source>
        <dbReference type="Proteomes" id="UP000676853"/>
    </source>
</evidence>
<keyword evidence="5" id="KW-1185">Reference proteome</keyword>
<dbReference type="AlphaFoldDB" id="A0A3P8L618"/>
<feature type="binding site" evidence="1">
    <location>
        <position position="355"/>
    </location>
    <ligand>
        <name>Zn(2+)</name>
        <dbReference type="ChEBI" id="CHEBI:29105"/>
    </ligand>
</feature>
<organism evidence="3 4">
    <name type="scientific">Tsukamurella paurometabola</name>
    <name type="common">Corynebacterium paurometabolum</name>
    <dbReference type="NCBI Taxonomy" id="2061"/>
    <lineage>
        <taxon>Bacteria</taxon>
        <taxon>Bacillati</taxon>
        <taxon>Actinomycetota</taxon>
        <taxon>Actinomycetes</taxon>
        <taxon>Mycobacteriales</taxon>
        <taxon>Tsukamurellaceae</taxon>
        <taxon>Tsukamurella</taxon>
    </lineage>
</organism>
<dbReference type="GO" id="GO:0046872">
    <property type="term" value="F:metal ion binding"/>
    <property type="evidence" value="ECO:0007669"/>
    <property type="project" value="UniProtKB-KW"/>
</dbReference>
<dbReference type="InterPro" id="IPR007822">
    <property type="entry name" value="LANC-like"/>
</dbReference>
<dbReference type="EMBL" id="LR131273">
    <property type="protein sequence ID" value="VDR38441.1"/>
    <property type="molecule type" value="Genomic_DNA"/>
</dbReference>
<name>A0A3P8L618_TSUPA</name>